<keyword evidence="7 10" id="KW-0406">Ion transport</keyword>
<dbReference type="NCBIfam" id="NF001843">
    <property type="entry name" value="PRK00567.1-4"/>
    <property type="match status" value="1"/>
</dbReference>
<keyword evidence="9 10" id="KW-0407">Ion channel</keyword>
<evidence type="ECO:0000256" key="7">
    <source>
        <dbReference type="ARBA" id="ARBA00023065"/>
    </source>
</evidence>
<dbReference type="STRING" id="1121898.GCA_000422725_03287"/>
<feature type="transmembrane region" description="Helical" evidence="10">
    <location>
        <begin position="73"/>
        <end position="91"/>
    </location>
</feature>
<organism evidence="11 12">
    <name type="scientific">Flavobacterium subsaxonicum WB 4.1-42 = DSM 21790</name>
    <dbReference type="NCBI Taxonomy" id="1121898"/>
    <lineage>
        <taxon>Bacteria</taxon>
        <taxon>Pseudomonadati</taxon>
        <taxon>Bacteroidota</taxon>
        <taxon>Flavobacteriia</taxon>
        <taxon>Flavobacteriales</taxon>
        <taxon>Flavobacteriaceae</taxon>
        <taxon>Flavobacterium</taxon>
    </lineage>
</organism>
<dbReference type="PRINTS" id="PR01264">
    <property type="entry name" value="MECHCHANNEL"/>
</dbReference>
<evidence type="ECO:0000256" key="6">
    <source>
        <dbReference type="ARBA" id="ARBA00022989"/>
    </source>
</evidence>
<dbReference type="eggNOG" id="COG1970">
    <property type="taxonomic scope" value="Bacteria"/>
</dbReference>
<evidence type="ECO:0000256" key="2">
    <source>
        <dbReference type="ARBA" id="ARBA00007254"/>
    </source>
</evidence>
<dbReference type="Gene3D" id="1.10.1200.120">
    <property type="entry name" value="Large-conductance mechanosensitive channel, MscL, domain 1"/>
    <property type="match status" value="1"/>
</dbReference>
<evidence type="ECO:0000256" key="4">
    <source>
        <dbReference type="ARBA" id="ARBA00022475"/>
    </source>
</evidence>
<evidence type="ECO:0000313" key="11">
    <source>
        <dbReference type="EMBL" id="KGO92126.1"/>
    </source>
</evidence>
<keyword evidence="6 10" id="KW-1133">Transmembrane helix</keyword>
<dbReference type="Pfam" id="PF01741">
    <property type="entry name" value="MscL"/>
    <property type="match status" value="1"/>
</dbReference>
<dbReference type="PANTHER" id="PTHR30266">
    <property type="entry name" value="MECHANOSENSITIVE CHANNEL MSCL"/>
    <property type="match status" value="1"/>
</dbReference>
<evidence type="ECO:0000256" key="8">
    <source>
        <dbReference type="ARBA" id="ARBA00023136"/>
    </source>
</evidence>
<evidence type="ECO:0000256" key="3">
    <source>
        <dbReference type="ARBA" id="ARBA00022448"/>
    </source>
</evidence>
<dbReference type="AlphaFoldDB" id="A0A0A2MKM6"/>
<comment type="subunit">
    <text evidence="10">Homopentamer.</text>
</comment>
<sequence>MALMKEFKEFALKGNVMDLAVGVVIGAAFNAIVKSLVEDIITPLLLTPALEAANLKNLAELTIPGTAVKYGNFLSNVISFIIVAFVLFMIIKGVNATRKKEAAAPAAPPAPSNEEKLLMEIRDALKSRPNV</sequence>
<name>A0A0A2MKM6_9FLAO</name>
<dbReference type="GO" id="GO:0008381">
    <property type="term" value="F:mechanosensitive monoatomic ion channel activity"/>
    <property type="evidence" value="ECO:0007669"/>
    <property type="project" value="UniProtKB-UniRule"/>
</dbReference>
<gene>
    <name evidence="10" type="primary">mscL</name>
    <name evidence="11" type="ORF">Q766_14650</name>
</gene>
<keyword evidence="12" id="KW-1185">Reference proteome</keyword>
<dbReference type="InterPro" id="IPR019823">
    <property type="entry name" value="Mechanosensitive_channel_CS"/>
</dbReference>
<reference evidence="11 12" key="1">
    <citation type="submission" date="2013-09" db="EMBL/GenBank/DDBJ databases">
        <authorList>
            <person name="Zeng Z."/>
            <person name="Chen C."/>
        </authorList>
    </citation>
    <scope>NUCLEOTIDE SEQUENCE [LARGE SCALE GENOMIC DNA]</scope>
    <source>
        <strain evidence="11 12">WB 4.1-42</strain>
    </source>
</reference>
<comment type="caution">
    <text evidence="11">The sequence shown here is derived from an EMBL/GenBank/DDBJ whole genome shotgun (WGS) entry which is preliminary data.</text>
</comment>
<dbReference type="InterPro" id="IPR036019">
    <property type="entry name" value="MscL_channel"/>
</dbReference>
<keyword evidence="3 10" id="KW-0813">Transport</keyword>
<keyword evidence="4 10" id="KW-1003">Cell membrane</keyword>
<dbReference type="InterPro" id="IPR001185">
    <property type="entry name" value="MS_channel"/>
</dbReference>
<comment type="function">
    <text evidence="10">Channel that opens in response to stretch forces in the membrane lipid bilayer. May participate in the regulation of osmotic pressure changes within the cell.</text>
</comment>
<proteinExistence type="inferred from homology"/>
<keyword evidence="5 10" id="KW-0812">Transmembrane</keyword>
<dbReference type="PANTHER" id="PTHR30266:SF2">
    <property type="entry name" value="LARGE-CONDUCTANCE MECHANOSENSITIVE CHANNEL"/>
    <property type="match status" value="1"/>
</dbReference>
<evidence type="ECO:0000256" key="1">
    <source>
        <dbReference type="ARBA" id="ARBA00004651"/>
    </source>
</evidence>
<dbReference type="Proteomes" id="UP000030111">
    <property type="component" value="Unassembled WGS sequence"/>
</dbReference>
<feature type="transmembrane region" description="Helical" evidence="10">
    <location>
        <begin position="12"/>
        <end position="33"/>
    </location>
</feature>
<dbReference type="OrthoDB" id="9810350at2"/>
<dbReference type="SUPFAM" id="SSF81330">
    <property type="entry name" value="Gated mechanosensitive channel"/>
    <property type="match status" value="1"/>
</dbReference>
<comment type="similarity">
    <text evidence="2 10">Belongs to the MscL family.</text>
</comment>
<accession>A0A0A2MKM6</accession>
<evidence type="ECO:0000256" key="9">
    <source>
        <dbReference type="ARBA" id="ARBA00023303"/>
    </source>
</evidence>
<evidence type="ECO:0000256" key="5">
    <source>
        <dbReference type="ARBA" id="ARBA00022692"/>
    </source>
</evidence>
<evidence type="ECO:0000313" key="12">
    <source>
        <dbReference type="Proteomes" id="UP000030111"/>
    </source>
</evidence>
<dbReference type="GO" id="GO:0005886">
    <property type="term" value="C:plasma membrane"/>
    <property type="evidence" value="ECO:0007669"/>
    <property type="project" value="UniProtKB-SubCell"/>
</dbReference>
<keyword evidence="8 10" id="KW-0472">Membrane</keyword>
<evidence type="ECO:0000256" key="10">
    <source>
        <dbReference type="HAMAP-Rule" id="MF_00115"/>
    </source>
</evidence>
<dbReference type="InterPro" id="IPR037673">
    <property type="entry name" value="MSC/AndL"/>
</dbReference>
<comment type="subcellular location">
    <subcellularLocation>
        <location evidence="1 10">Cell membrane</location>
        <topology evidence="1 10">Multi-pass membrane protein</topology>
    </subcellularLocation>
</comment>
<dbReference type="HAMAP" id="MF_00115">
    <property type="entry name" value="MscL"/>
    <property type="match status" value="1"/>
</dbReference>
<dbReference type="RefSeq" id="WP_026991265.1">
    <property type="nucleotide sequence ID" value="NZ_AUGP01000028.1"/>
</dbReference>
<dbReference type="PROSITE" id="PS01327">
    <property type="entry name" value="MSCL"/>
    <property type="match status" value="1"/>
</dbReference>
<protein>
    <recommendedName>
        <fullName evidence="10">Large-conductance mechanosensitive channel</fullName>
    </recommendedName>
</protein>
<dbReference type="EMBL" id="JRLY01000012">
    <property type="protein sequence ID" value="KGO92126.1"/>
    <property type="molecule type" value="Genomic_DNA"/>
</dbReference>
<dbReference type="NCBIfam" id="TIGR00220">
    <property type="entry name" value="mscL"/>
    <property type="match status" value="1"/>
</dbReference>